<feature type="transmembrane region" description="Helical" evidence="1">
    <location>
        <begin position="84"/>
        <end position="102"/>
    </location>
</feature>
<dbReference type="Ensembl" id="ENSLLTT00000017856.1">
    <property type="protein sequence ID" value="ENSLLTP00000017211.1"/>
    <property type="gene ID" value="ENSLLTG00000013087.1"/>
</dbReference>
<reference evidence="2" key="2">
    <citation type="submission" date="2025-09" db="UniProtKB">
        <authorList>
            <consortium name="Ensembl"/>
        </authorList>
    </citation>
    <scope>IDENTIFICATION</scope>
</reference>
<evidence type="ECO:0000313" key="2">
    <source>
        <dbReference type="Ensembl" id="ENSLLTP00000017211.1"/>
    </source>
</evidence>
<name>A0A8C5SGI1_LATLA</name>
<feature type="transmembrane region" description="Helical" evidence="1">
    <location>
        <begin position="109"/>
        <end position="126"/>
    </location>
</feature>
<proteinExistence type="predicted"/>
<accession>A0A8C5SGI1</accession>
<sequence length="132" mass="14664">MAGPPGGLSLWRNRFGDLLEVPGRRHPIKAKLHLVLGDRVSNRRLKLAEASCVTEMALMMEITTFFECAAKAEATPEESSGRNFSLVLGCFSLCLVSIRCFFCALEKIDLFFVVAPQILAYCYHVILGSPFH</sequence>
<reference evidence="2" key="1">
    <citation type="submission" date="2025-08" db="UniProtKB">
        <authorList>
            <consortium name="Ensembl"/>
        </authorList>
    </citation>
    <scope>IDENTIFICATION</scope>
</reference>
<organism evidence="2 3">
    <name type="scientific">Laticauda laticaudata</name>
    <name type="common">Blue-ringed sea krait</name>
    <name type="synonym">Blue-lipped sea krait</name>
    <dbReference type="NCBI Taxonomy" id="8630"/>
    <lineage>
        <taxon>Eukaryota</taxon>
        <taxon>Metazoa</taxon>
        <taxon>Chordata</taxon>
        <taxon>Craniata</taxon>
        <taxon>Vertebrata</taxon>
        <taxon>Euteleostomi</taxon>
        <taxon>Lepidosauria</taxon>
        <taxon>Squamata</taxon>
        <taxon>Bifurcata</taxon>
        <taxon>Unidentata</taxon>
        <taxon>Episquamata</taxon>
        <taxon>Toxicofera</taxon>
        <taxon>Serpentes</taxon>
        <taxon>Colubroidea</taxon>
        <taxon>Elapidae</taxon>
        <taxon>Laticaudinae</taxon>
        <taxon>Laticauda</taxon>
    </lineage>
</organism>
<evidence type="ECO:0000256" key="1">
    <source>
        <dbReference type="SAM" id="Phobius"/>
    </source>
</evidence>
<protein>
    <submittedName>
        <fullName evidence="2">Uncharacterized protein</fullName>
    </submittedName>
</protein>
<dbReference type="AlphaFoldDB" id="A0A8C5SGI1"/>
<keyword evidence="1" id="KW-0472">Membrane</keyword>
<keyword evidence="1" id="KW-1133">Transmembrane helix</keyword>
<dbReference type="Proteomes" id="UP000694406">
    <property type="component" value="Unplaced"/>
</dbReference>
<evidence type="ECO:0000313" key="3">
    <source>
        <dbReference type="Proteomes" id="UP000694406"/>
    </source>
</evidence>
<keyword evidence="1" id="KW-0812">Transmembrane</keyword>
<keyword evidence="3" id="KW-1185">Reference proteome</keyword>